<dbReference type="PANTHER" id="PTHR36848">
    <property type="entry name" value="DNA-BINDING PROTEIN (PUTATIVE SECRETED PROTEIN)-RELATED"/>
    <property type="match status" value="1"/>
</dbReference>
<dbReference type="InterPro" id="IPR053161">
    <property type="entry name" value="Ulvan_degrading_GH"/>
</dbReference>
<sequence>MSIEELVRRIAEPGIEFRPELRWWLAEGLHTDETLRHEIGEAHRLGFGGMEFLAMDEAAVDHSRYGWGAEEWVHDSQIVVEETTRRGMSVSFTSGTNWSNANLPTIDPDHAAAAKELDVTIEDVAAGTSRSGPLPRIDLDAPLPESIIPGHRGVIRDQVLIAVVAARVIAETDPAATLDVESVLDLSDRVEGDELEWAAPAEGRWRLFNFWMHGTGQTASPSASINYTVNYLDRAGVDAVIDYWDSVVLTPELRAEIAKNPRTQMYMDSLELSTYGAGGMFWGPSVASEFRSRRGYEITPWLPFLTRSAWMAAATTYHNEPADDHKITVDKVRYDYVRTLTDLYIENMLRPFAEFLHTQGISLRSEISYGLPFELTRPGPEVDGIETESLEFGSQIDAYRLLGGPAHLFGKQYSSETGATTRNHMLEHRFYDQIIATQLAAGITKTVLHGWSSPAGAEDTTEWPGHEGMLPMFSERFDTRQPAAEFYPLWTAALGRCQYLLRQGLPRIDVGILRTDHFTDNVSGVGEVDLDGRRVPDEESYATRGMRNRDNRWWSDLGMQDAGWTYEFFDGSLLLRGDVSYADGLVQPDGPGYQALIIYQSELDADVAAHLLGWAREGLRLLLVHGTREARLAMMGHYISHERAAVRTPGLDHRDNELTTIIAELLQLPTVVEIDDPVGTVSALRSLGVQGRAEFVRDNPSILTHLRADDDLLHLYAYHFLYQTGDPTEVEIRLPGLGTASAIDAWTGTVHDRDGVRYEDDHTIVRLRLSPGETALITVDRSTGAGPETEPEAYEQVAEIADWDLTVESWDAGEPQLITEDRGLGYVSREVRPTTAITKINAGVGPLRPWQQIDVVGAEVSGVGDYQATVRLDDLGSGRLLLDLGSTAGGLGSVTVNDGAVRGFDTSRPVVDITDDLRPGENTIRVRVSSSLNNRLLARGYYEQIPDIVLMFVGREGFQQTHPRDYGLLGPVRLLRRTRRGLDSRA</sequence>
<gene>
    <name evidence="1" type="ORF">GCM10011575_18710</name>
</gene>
<dbReference type="AlphaFoldDB" id="A0A917S6F9"/>
<reference evidence="1" key="2">
    <citation type="submission" date="2020-09" db="EMBL/GenBank/DDBJ databases">
        <authorList>
            <person name="Sun Q."/>
            <person name="Zhou Y."/>
        </authorList>
    </citation>
    <scope>NUCLEOTIDE SEQUENCE</scope>
    <source>
        <strain evidence="1">CGMCC 4.7306</strain>
    </source>
</reference>
<dbReference type="Pfam" id="PF17132">
    <property type="entry name" value="Glyco_hydro_106"/>
    <property type="match status" value="1"/>
</dbReference>
<dbReference type="Proteomes" id="UP000613840">
    <property type="component" value="Unassembled WGS sequence"/>
</dbReference>
<name>A0A917S6F9_9ACTN</name>
<dbReference type="Gene3D" id="2.60.120.260">
    <property type="entry name" value="Galactose-binding domain-like"/>
    <property type="match status" value="1"/>
</dbReference>
<keyword evidence="2" id="KW-1185">Reference proteome</keyword>
<evidence type="ECO:0008006" key="3">
    <source>
        <dbReference type="Google" id="ProtNLM"/>
    </source>
</evidence>
<dbReference type="InterPro" id="IPR008979">
    <property type="entry name" value="Galactose-bd-like_sf"/>
</dbReference>
<organism evidence="1 2">
    <name type="scientific">Microlunatus endophyticus</name>
    <dbReference type="NCBI Taxonomy" id="1716077"/>
    <lineage>
        <taxon>Bacteria</taxon>
        <taxon>Bacillati</taxon>
        <taxon>Actinomycetota</taxon>
        <taxon>Actinomycetes</taxon>
        <taxon>Propionibacteriales</taxon>
        <taxon>Propionibacteriaceae</taxon>
        <taxon>Microlunatus</taxon>
    </lineage>
</organism>
<protein>
    <recommendedName>
        <fullName evidence="3">Alpha-L-rhamnosidase</fullName>
    </recommendedName>
</protein>
<comment type="caution">
    <text evidence="1">The sequence shown here is derived from an EMBL/GenBank/DDBJ whole genome shotgun (WGS) entry which is preliminary data.</text>
</comment>
<dbReference type="EMBL" id="BMMZ01000004">
    <property type="protein sequence ID" value="GGL60452.1"/>
    <property type="molecule type" value="Genomic_DNA"/>
</dbReference>
<evidence type="ECO:0000313" key="2">
    <source>
        <dbReference type="Proteomes" id="UP000613840"/>
    </source>
</evidence>
<accession>A0A917S6F9</accession>
<dbReference type="RefSeq" id="WP_188894943.1">
    <property type="nucleotide sequence ID" value="NZ_BMMZ01000004.1"/>
</dbReference>
<dbReference type="PANTHER" id="PTHR36848:SF2">
    <property type="entry name" value="SECRETED PROTEIN"/>
    <property type="match status" value="1"/>
</dbReference>
<dbReference type="SUPFAM" id="SSF49785">
    <property type="entry name" value="Galactose-binding domain-like"/>
    <property type="match status" value="1"/>
</dbReference>
<reference evidence="1" key="1">
    <citation type="journal article" date="2014" name="Int. J. Syst. Evol. Microbiol.">
        <title>Complete genome sequence of Corynebacterium casei LMG S-19264T (=DSM 44701T), isolated from a smear-ripened cheese.</title>
        <authorList>
            <consortium name="US DOE Joint Genome Institute (JGI-PGF)"/>
            <person name="Walter F."/>
            <person name="Albersmeier A."/>
            <person name="Kalinowski J."/>
            <person name="Ruckert C."/>
        </authorList>
    </citation>
    <scope>NUCLEOTIDE SEQUENCE</scope>
    <source>
        <strain evidence="1">CGMCC 4.7306</strain>
    </source>
</reference>
<evidence type="ECO:0000313" key="1">
    <source>
        <dbReference type="EMBL" id="GGL60452.1"/>
    </source>
</evidence>
<proteinExistence type="predicted"/>